<dbReference type="OrthoDB" id="9816541at2"/>
<dbReference type="InterPro" id="IPR028978">
    <property type="entry name" value="Chorismate_lyase_/UTRA_dom_sf"/>
</dbReference>
<dbReference type="GO" id="GO:0003677">
    <property type="term" value="F:DNA binding"/>
    <property type="evidence" value="ECO:0007669"/>
    <property type="project" value="UniProtKB-UniRule"/>
</dbReference>
<dbReference type="SUPFAM" id="SSF64288">
    <property type="entry name" value="Chorismate lyase-like"/>
    <property type="match status" value="1"/>
</dbReference>
<dbReference type="GeneID" id="66537117"/>
<evidence type="ECO:0000259" key="5">
    <source>
        <dbReference type="PROSITE" id="PS50949"/>
    </source>
</evidence>
<accession>A0A1D2K5J6</accession>
<dbReference type="RefSeq" id="WP_029090813.1">
    <property type="nucleotide sequence ID" value="NZ_CBCPHX010000006.1"/>
</dbReference>
<dbReference type="EMBL" id="OUNC01000067">
    <property type="protein sequence ID" value="SPP30254.1"/>
    <property type="molecule type" value="Genomic_DNA"/>
</dbReference>
<name>A0A1D2K5J6_BROTH</name>
<evidence type="ECO:0000256" key="1">
    <source>
        <dbReference type="ARBA" id="ARBA00023015"/>
    </source>
</evidence>
<reference evidence="6 8" key="1">
    <citation type="submission" date="2017-09" db="EMBL/GenBank/DDBJ databases">
        <title>Complete Genome Sequences of Two Strains of the Meat Spoilage Bacterium Brochothrix thermosphacta Isolated from Ground Chicken.</title>
        <authorList>
            <person name="Paoli G.C."/>
            <person name="Wijey C."/>
            <person name="Chen C.-Y."/>
            <person name="Nguyen L."/>
            <person name="Yan X."/>
            <person name="Irwin P.L."/>
        </authorList>
    </citation>
    <scope>NUCLEOTIDE SEQUENCE [LARGE SCALE GENOMIC DNA]</scope>
    <source>
        <strain evidence="6 8">BI</strain>
    </source>
</reference>
<dbReference type="PANTHER" id="PTHR44846:SF12">
    <property type="entry name" value="HTH-TYPE TRANSCRIPTIONAL REGULATOR TRER"/>
    <property type="match status" value="1"/>
</dbReference>
<keyword evidence="8" id="KW-1185">Reference proteome</keyword>
<dbReference type="EMBL" id="CP023483">
    <property type="protein sequence ID" value="ATF26209.1"/>
    <property type="molecule type" value="Genomic_DNA"/>
</dbReference>
<keyword evidence="2" id="KW-0238">DNA-binding</keyword>
<dbReference type="CDD" id="cd07377">
    <property type="entry name" value="WHTH_GntR"/>
    <property type="match status" value="1"/>
</dbReference>
<evidence type="ECO:0000313" key="9">
    <source>
        <dbReference type="Proteomes" id="UP000270190"/>
    </source>
</evidence>
<sequence length="239" mass="28029">MGNKNKFMDIYKDLARAIDGKVYRVGEPLPSENELAQKHNVSRETVRKALRRLSETGYIQKRQGKGSIVLDKTRFDFPVSGLTSFKELMDTNLSDNYTKIIRNEEMFLPAELADSMAMPHDFPVIRLTRVRYIDGEAVIIDDDYLSKKYVESIPDERAMISIYDYMENDLDLKIDFAHKQYTVEPVSKEDETLLDLHEDTHVVVVRSDVHLENTEFVEYTISRHRLDKFRFVDFARRQH</sequence>
<dbReference type="InterPro" id="IPR036388">
    <property type="entry name" value="WH-like_DNA-bd_sf"/>
</dbReference>
<gene>
    <name evidence="6" type="primary">treR</name>
    <name evidence="7" type="ORF">BTBSAS_70105</name>
    <name evidence="6" type="ORF">CNY62_07280</name>
</gene>
<dbReference type="InterPro" id="IPR000524">
    <property type="entry name" value="Tscrpt_reg_HTH_GntR"/>
</dbReference>
<dbReference type="SUPFAM" id="SSF46785">
    <property type="entry name" value="Winged helix' DNA-binding domain"/>
    <property type="match status" value="1"/>
</dbReference>
<dbReference type="Proteomes" id="UP000270190">
    <property type="component" value="Unassembled WGS sequence"/>
</dbReference>
<evidence type="ECO:0000256" key="4">
    <source>
        <dbReference type="NCBIfam" id="TIGR02404"/>
    </source>
</evidence>
<keyword evidence="3" id="KW-0804">Transcription</keyword>
<dbReference type="KEGG" id="bths:CNY62_07280"/>
<dbReference type="PRINTS" id="PR00035">
    <property type="entry name" value="HTHGNTR"/>
</dbReference>
<evidence type="ECO:0000256" key="2">
    <source>
        <dbReference type="ARBA" id="ARBA00023125"/>
    </source>
</evidence>
<evidence type="ECO:0000256" key="3">
    <source>
        <dbReference type="ARBA" id="ARBA00023163"/>
    </source>
</evidence>
<dbReference type="InterPro" id="IPR050679">
    <property type="entry name" value="Bact_HTH_transcr_reg"/>
</dbReference>
<dbReference type="SMART" id="SM00866">
    <property type="entry name" value="UTRA"/>
    <property type="match status" value="1"/>
</dbReference>
<dbReference type="InterPro" id="IPR012770">
    <property type="entry name" value="TreR"/>
</dbReference>
<dbReference type="Gene3D" id="3.40.1410.10">
    <property type="entry name" value="Chorismate lyase-like"/>
    <property type="match status" value="1"/>
</dbReference>
<reference evidence="7" key="3">
    <citation type="submission" date="2018-04" db="EMBL/GenBank/DDBJ databases">
        <authorList>
            <person name="Go L.Y."/>
            <person name="Mitchell J.A."/>
        </authorList>
    </citation>
    <scope>NUCLEOTIDE SEQUENCE</scope>
    <source>
        <strain evidence="7">BSAS1 3</strain>
    </source>
</reference>
<organism evidence="6 8">
    <name type="scientific">Brochothrix thermosphacta</name>
    <name type="common">Microbacterium thermosphactum</name>
    <dbReference type="NCBI Taxonomy" id="2756"/>
    <lineage>
        <taxon>Bacteria</taxon>
        <taxon>Bacillati</taxon>
        <taxon>Bacillota</taxon>
        <taxon>Bacilli</taxon>
        <taxon>Bacillales</taxon>
        <taxon>Listeriaceae</taxon>
        <taxon>Brochothrix</taxon>
    </lineage>
</organism>
<dbReference type="Gene3D" id="1.10.10.10">
    <property type="entry name" value="Winged helix-like DNA-binding domain superfamily/Winged helix DNA-binding domain"/>
    <property type="match status" value="1"/>
</dbReference>
<evidence type="ECO:0000313" key="6">
    <source>
        <dbReference type="EMBL" id="ATF26209.1"/>
    </source>
</evidence>
<dbReference type="GO" id="GO:0003700">
    <property type="term" value="F:DNA-binding transcription factor activity"/>
    <property type="evidence" value="ECO:0007669"/>
    <property type="project" value="UniProtKB-UniRule"/>
</dbReference>
<dbReference type="GO" id="GO:0045892">
    <property type="term" value="P:negative regulation of DNA-templated transcription"/>
    <property type="evidence" value="ECO:0007669"/>
    <property type="project" value="TreeGrafter"/>
</dbReference>
<proteinExistence type="predicted"/>
<evidence type="ECO:0000313" key="7">
    <source>
        <dbReference type="EMBL" id="SPP30254.1"/>
    </source>
</evidence>
<dbReference type="PANTHER" id="PTHR44846">
    <property type="entry name" value="MANNOSYL-D-GLYCERATE TRANSPORT/METABOLISM SYSTEM REPRESSOR MNGR-RELATED"/>
    <property type="match status" value="1"/>
</dbReference>
<evidence type="ECO:0000313" key="8">
    <source>
        <dbReference type="Proteomes" id="UP000243591"/>
    </source>
</evidence>
<dbReference type="InterPro" id="IPR011663">
    <property type="entry name" value="UTRA"/>
</dbReference>
<dbReference type="SMART" id="SM00345">
    <property type="entry name" value="HTH_GNTR"/>
    <property type="match status" value="1"/>
</dbReference>
<reference evidence="9" key="2">
    <citation type="submission" date="2018-04" db="EMBL/GenBank/DDBJ databases">
        <authorList>
            <person name="Illikoud N."/>
        </authorList>
    </citation>
    <scope>NUCLEOTIDE SEQUENCE [LARGE SCALE GENOMIC DNA]</scope>
</reference>
<protein>
    <recommendedName>
        <fullName evidence="4">Trehalose operon repressor</fullName>
    </recommendedName>
</protein>
<dbReference type="AlphaFoldDB" id="A0A1D2K5J6"/>
<dbReference type="Pfam" id="PF00392">
    <property type="entry name" value="GntR"/>
    <property type="match status" value="1"/>
</dbReference>
<keyword evidence="1" id="KW-0805">Transcription regulation</keyword>
<dbReference type="Proteomes" id="UP000243591">
    <property type="component" value="Chromosome"/>
</dbReference>
<dbReference type="InterPro" id="IPR036390">
    <property type="entry name" value="WH_DNA-bd_sf"/>
</dbReference>
<dbReference type="Pfam" id="PF07702">
    <property type="entry name" value="UTRA"/>
    <property type="match status" value="1"/>
</dbReference>
<dbReference type="PROSITE" id="PS50949">
    <property type="entry name" value="HTH_GNTR"/>
    <property type="match status" value="1"/>
</dbReference>
<feature type="domain" description="HTH gntR-type" evidence="5">
    <location>
        <begin position="4"/>
        <end position="72"/>
    </location>
</feature>
<dbReference type="NCBIfam" id="TIGR02404">
    <property type="entry name" value="trehalos_R_Bsub"/>
    <property type="match status" value="1"/>
</dbReference>
<dbReference type="STRING" id="2756.BFR44_10230"/>